<dbReference type="CDD" id="cd18622">
    <property type="entry name" value="GH32_Inu-like"/>
    <property type="match status" value="1"/>
</dbReference>
<dbReference type="InterPro" id="IPR001362">
    <property type="entry name" value="Glyco_hydro_32"/>
</dbReference>
<comment type="similarity">
    <text evidence="1">Belongs to the glycosyl hydrolase 32 family.</text>
</comment>
<dbReference type="EMBL" id="JBHLTL010000001">
    <property type="protein sequence ID" value="MFC0588806.1"/>
    <property type="molecule type" value="Genomic_DNA"/>
</dbReference>
<accession>A0ABV6PG36</accession>
<dbReference type="SMART" id="SM00640">
    <property type="entry name" value="Glyco_32"/>
    <property type="match status" value="1"/>
</dbReference>
<keyword evidence="6" id="KW-1185">Reference proteome</keyword>
<proteinExistence type="inferred from homology"/>
<dbReference type="GO" id="GO:0016787">
    <property type="term" value="F:hydrolase activity"/>
    <property type="evidence" value="ECO:0007669"/>
    <property type="project" value="UniProtKB-KW"/>
</dbReference>
<name>A0ABV6PG36_9SPHN</name>
<dbReference type="SUPFAM" id="SSF75005">
    <property type="entry name" value="Arabinanase/levansucrase/invertase"/>
    <property type="match status" value="1"/>
</dbReference>
<comment type="caution">
    <text evidence="5">The sequence shown here is derived from an EMBL/GenBank/DDBJ whole genome shotgun (WGS) entry which is preliminary data.</text>
</comment>
<evidence type="ECO:0000313" key="6">
    <source>
        <dbReference type="Proteomes" id="UP001589943"/>
    </source>
</evidence>
<keyword evidence="3" id="KW-0326">Glycosidase</keyword>
<dbReference type="Gene3D" id="2.115.10.20">
    <property type="entry name" value="Glycosyl hydrolase domain, family 43"/>
    <property type="match status" value="1"/>
</dbReference>
<dbReference type="PANTHER" id="PTHR42800:SF3">
    <property type="entry name" value="GLYCOSYL HYDROLASE FAMILY 32 N-TERMINAL DOMAIN-CONTAINING PROTEIN"/>
    <property type="match status" value="1"/>
</dbReference>
<evidence type="ECO:0000256" key="3">
    <source>
        <dbReference type="ARBA" id="ARBA00023295"/>
    </source>
</evidence>
<keyword evidence="2 5" id="KW-0378">Hydrolase</keyword>
<evidence type="ECO:0000256" key="1">
    <source>
        <dbReference type="ARBA" id="ARBA00009902"/>
    </source>
</evidence>
<dbReference type="PANTHER" id="PTHR42800">
    <property type="entry name" value="EXOINULINASE INUD (AFU_ORTHOLOGUE AFUA_5G00480)"/>
    <property type="match status" value="1"/>
</dbReference>
<evidence type="ECO:0000259" key="4">
    <source>
        <dbReference type="Pfam" id="PF00251"/>
    </source>
</evidence>
<protein>
    <submittedName>
        <fullName evidence="5">Glycoside hydrolase family 32 protein</fullName>
    </submittedName>
</protein>
<sequence>MRPHYHYAAAANWLSDPNGLVFAHGEWHLFYQYNPQGEEWGHMSWGHAVSRDLALWQELPVAIPETADHAIFSGAAVIDAKGAAGFGRGALIALYTAASNHSPAHQSQALAWSSDKGRTWQQYAQNPVLDRGLADFRDPNVFWHEPSRRWIMVVVLSAENRALIYGSVDLKHWDELSVIEGTGAPGRIWECPLLIELPVEGSAETRWLFKVDVLHDGPGSGAIYQTGRFDGVRFVPDEPTWHVADHGRDFYAAVAWHEPRDAAGRPVWIGWMGNHAYQGKLPTQGWRGAMSLPRRLSLVRAGTGYALCQQPEPAAVAAVPVATLDGATIEQAVRLELPGAIGFRLVIGDPAGHQLVLERRGNRLVAARRDPVSPILDAECLVDGDGSAAFDLWLDGGSLELLSQDGRTALTLQHRLQGETLTVQFEQSAEAPLE</sequence>
<evidence type="ECO:0000256" key="2">
    <source>
        <dbReference type="ARBA" id="ARBA00022801"/>
    </source>
</evidence>
<reference evidence="5 6" key="1">
    <citation type="submission" date="2024-09" db="EMBL/GenBank/DDBJ databases">
        <authorList>
            <person name="Sun Q."/>
            <person name="Mori K."/>
        </authorList>
    </citation>
    <scope>NUCLEOTIDE SEQUENCE [LARGE SCALE GENOMIC DNA]</scope>
    <source>
        <strain evidence="5 6">NCAIM B.02537</strain>
    </source>
</reference>
<dbReference type="InterPro" id="IPR013148">
    <property type="entry name" value="Glyco_hydro_32_N"/>
</dbReference>
<feature type="domain" description="Glycosyl hydrolase family 32 N-terminal" evidence="4">
    <location>
        <begin position="6"/>
        <end position="311"/>
    </location>
</feature>
<dbReference type="RefSeq" id="WP_379480295.1">
    <property type="nucleotide sequence ID" value="NZ_JBHLTL010000001.1"/>
</dbReference>
<evidence type="ECO:0000313" key="5">
    <source>
        <dbReference type="EMBL" id="MFC0588806.1"/>
    </source>
</evidence>
<dbReference type="Pfam" id="PF00251">
    <property type="entry name" value="Glyco_hydro_32N"/>
    <property type="match status" value="1"/>
</dbReference>
<organism evidence="5 6">
    <name type="scientific">Novosphingobium aquiterrae</name>
    <dbReference type="NCBI Taxonomy" id="624388"/>
    <lineage>
        <taxon>Bacteria</taxon>
        <taxon>Pseudomonadati</taxon>
        <taxon>Pseudomonadota</taxon>
        <taxon>Alphaproteobacteria</taxon>
        <taxon>Sphingomonadales</taxon>
        <taxon>Sphingomonadaceae</taxon>
        <taxon>Novosphingobium</taxon>
    </lineage>
</organism>
<gene>
    <name evidence="5" type="ORF">ACFFF7_05210</name>
</gene>
<dbReference type="InterPro" id="IPR023296">
    <property type="entry name" value="Glyco_hydro_beta-prop_sf"/>
</dbReference>
<dbReference type="Proteomes" id="UP001589943">
    <property type="component" value="Unassembled WGS sequence"/>
</dbReference>